<gene>
    <name evidence="11" type="ORF">GCM10008959_22990</name>
</gene>
<dbReference type="SUPFAM" id="SSF50182">
    <property type="entry name" value="Sm-like ribonucleoproteins"/>
    <property type="match status" value="1"/>
</dbReference>
<keyword evidence="3" id="KW-1003">Cell membrane</keyword>
<dbReference type="InterPro" id="IPR011014">
    <property type="entry name" value="MscS_channel_TM-2"/>
</dbReference>
<dbReference type="InterPro" id="IPR049278">
    <property type="entry name" value="MS_channel_C"/>
</dbReference>
<evidence type="ECO:0000256" key="1">
    <source>
        <dbReference type="ARBA" id="ARBA00004651"/>
    </source>
</evidence>
<dbReference type="InterPro" id="IPR011066">
    <property type="entry name" value="MscS_channel_C_sf"/>
</dbReference>
<evidence type="ECO:0000313" key="12">
    <source>
        <dbReference type="Proteomes" id="UP000634308"/>
    </source>
</evidence>
<evidence type="ECO:0000256" key="4">
    <source>
        <dbReference type="ARBA" id="ARBA00022692"/>
    </source>
</evidence>
<dbReference type="Gene3D" id="1.10.287.1260">
    <property type="match status" value="1"/>
</dbReference>
<evidence type="ECO:0000256" key="2">
    <source>
        <dbReference type="ARBA" id="ARBA00008017"/>
    </source>
</evidence>
<evidence type="ECO:0000259" key="9">
    <source>
        <dbReference type="Pfam" id="PF00924"/>
    </source>
</evidence>
<dbReference type="PANTHER" id="PTHR30221:SF1">
    <property type="entry name" value="SMALL-CONDUCTANCE MECHANOSENSITIVE CHANNEL"/>
    <property type="match status" value="1"/>
</dbReference>
<feature type="transmembrane region" description="Helical" evidence="8">
    <location>
        <begin position="90"/>
        <end position="108"/>
    </location>
</feature>
<feature type="domain" description="Mechanosensitive ion channel MscS C-terminal" evidence="10">
    <location>
        <begin position="185"/>
        <end position="250"/>
    </location>
</feature>
<feature type="domain" description="Mechanosensitive ion channel MscS" evidence="9">
    <location>
        <begin position="110"/>
        <end position="172"/>
    </location>
</feature>
<comment type="caution">
    <text evidence="11">The sequence shown here is derived from an EMBL/GenBank/DDBJ whole genome shotgun (WGS) entry which is preliminary data.</text>
</comment>
<dbReference type="PANTHER" id="PTHR30221">
    <property type="entry name" value="SMALL-CONDUCTANCE MECHANOSENSITIVE CHANNEL"/>
    <property type="match status" value="1"/>
</dbReference>
<name>A0ABQ2RRJ3_9DEIO</name>
<organism evidence="11 12">
    <name type="scientific">Deinococcus seoulensis</name>
    <dbReference type="NCBI Taxonomy" id="1837379"/>
    <lineage>
        <taxon>Bacteria</taxon>
        <taxon>Thermotogati</taxon>
        <taxon>Deinococcota</taxon>
        <taxon>Deinococci</taxon>
        <taxon>Deinococcales</taxon>
        <taxon>Deinococcaceae</taxon>
        <taxon>Deinococcus</taxon>
    </lineage>
</organism>
<comment type="subcellular location">
    <subcellularLocation>
        <location evidence="1">Cell membrane</location>
        <topology evidence="1">Multi-pass membrane protein</topology>
    </subcellularLocation>
</comment>
<protein>
    <submittedName>
        <fullName evidence="11">Transporter</fullName>
    </submittedName>
</protein>
<dbReference type="InterPro" id="IPR023408">
    <property type="entry name" value="MscS_beta-dom_sf"/>
</dbReference>
<keyword evidence="6 8" id="KW-0472">Membrane</keyword>
<keyword evidence="5 8" id="KW-1133">Transmembrane helix</keyword>
<keyword evidence="12" id="KW-1185">Reference proteome</keyword>
<feature type="region of interest" description="Disordered" evidence="7">
    <location>
        <begin position="277"/>
        <end position="333"/>
    </location>
</feature>
<evidence type="ECO:0000259" key="10">
    <source>
        <dbReference type="Pfam" id="PF21082"/>
    </source>
</evidence>
<dbReference type="Pfam" id="PF21082">
    <property type="entry name" value="MS_channel_3rd"/>
    <property type="match status" value="1"/>
</dbReference>
<dbReference type="SUPFAM" id="SSF82689">
    <property type="entry name" value="Mechanosensitive channel protein MscS (YggB), C-terminal domain"/>
    <property type="match status" value="1"/>
</dbReference>
<dbReference type="RefSeq" id="WP_189065127.1">
    <property type="nucleotide sequence ID" value="NZ_BMQM01000014.1"/>
</dbReference>
<evidence type="ECO:0000256" key="8">
    <source>
        <dbReference type="SAM" id="Phobius"/>
    </source>
</evidence>
<proteinExistence type="inferred from homology"/>
<sequence>MSASPVPLLTRLQTTFDGLVAALPNVMIALVVLLVFMLLSRLALNGVRSVAQRAGQTPGVALVFGRLASWLITTLGVLVALTIIFPTLTAASLFSALGVSGVAIGFAFKDIFQNLLAGLLILVTRPFRIGDQIVSGEHEGTVEDIQVRATLLRTYDNRRVVIPNGELYTNRVVVNTAFDRRRLAVQVGIGYGDDIDGARALILEALDANPEILADPAPTVLVRSLADFSVNLEVRFWIDPPIRREAVESEDRVLQALKETLVAAGVDLPLPTQQVLFHDQTEETDGDRRRQREGWPAGKGASPRPARLLKEQVAPEEGRGGPADGSAPERRDA</sequence>
<feature type="transmembrane region" description="Helical" evidence="8">
    <location>
        <begin position="60"/>
        <end position="84"/>
    </location>
</feature>
<dbReference type="Pfam" id="PF00924">
    <property type="entry name" value="MS_channel_2nd"/>
    <property type="match status" value="1"/>
</dbReference>
<accession>A0ABQ2RRJ3</accession>
<evidence type="ECO:0000256" key="3">
    <source>
        <dbReference type="ARBA" id="ARBA00022475"/>
    </source>
</evidence>
<evidence type="ECO:0000256" key="5">
    <source>
        <dbReference type="ARBA" id="ARBA00022989"/>
    </source>
</evidence>
<feature type="transmembrane region" description="Helical" evidence="8">
    <location>
        <begin position="20"/>
        <end position="39"/>
    </location>
</feature>
<dbReference type="InterPro" id="IPR006685">
    <property type="entry name" value="MscS_channel_2nd"/>
</dbReference>
<evidence type="ECO:0000256" key="7">
    <source>
        <dbReference type="SAM" id="MobiDB-lite"/>
    </source>
</evidence>
<comment type="similarity">
    <text evidence="2">Belongs to the MscS (TC 1.A.23) family.</text>
</comment>
<dbReference type="InterPro" id="IPR045275">
    <property type="entry name" value="MscS_archaea/bacteria_type"/>
</dbReference>
<dbReference type="InterPro" id="IPR008910">
    <property type="entry name" value="MSC_TM_helix"/>
</dbReference>
<dbReference type="SUPFAM" id="SSF82861">
    <property type="entry name" value="Mechanosensitive channel protein MscS (YggB), transmembrane region"/>
    <property type="match status" value="1"/>
</dbReference>
<evidence type="ECO:0000256" key="6">
    <source>
        <dbReference type="ARBA" id="ARBA00023136"/>
    </source>
</evidence>
<dbReference type="EMBL" id="BMQM01000014">
    <property type="protein sequence ID" value="GGR60482.1"/>
    <property type="molecule type" value="Genomic_DNA"/>
</dbReference>
<dbReference type="Pfam" id="PF05552">
    <property type="entry name" value="MS_channel_1st_1"/>
    <property type="match status" value="1"/>
</dbReference>
<reference evidence="12" key="1">
    <citation type="journal article" date="2019" name="Int. J. Syst. Evol. Microbiol.">
        <title>The Global Catalogue of Microorganisms (GCM) 10K type strain sequencing project: providing services to taxonomists for standard genome sequencing and annotation.</title>
        <authorList>
            <consortium name="The Broad Institute Genomics Platform"/>
            <consortium name="The Broad Institute Genome Sequencing Center for Infectious Disease"/>
            <person name="Wu L."/>
            <person name="Ma J."/>
        </authorList>
    </citation>
    <scope>NUCLEOTIDE SEQUENCE [LARGE SCALE GENOMIC DNA]</scope>
    <source>
        <strain evidence="12">JCM 31404</strain>
    </source>
</reference>
<dbReference type="Proteomes" id="UP000634308">
    <property type="component" value="Unassembled WGS sequence"/>
</dbReference>
<evidence type="ECO:0000313" key="11">
    <source>
        <dbReference type="EMBL" id="GGR60482.1"/>
    </source>
</evidence>
<dbReference type="Gene3D" id="3.30.70.100">
    <property type="match status" value="1"/>
</dbReference>
<dbReference type="InterPro" id="IPR010920">
    <property type="entry name" value="LSM_dom_sf"/>
</dbReference>
<dbReference type="Gene3D" id="2.30.30.60">
    <property type="match status" value="1"/>
</dbReference>
<keyword evidence="4 8" id="KW-0812">Transmembrane</keyword>